<dbReference type="GO" id="GO:0006351">
    <property type="term" value="P:DNA-templated transcription"/>
    <property type="evidence" value="ECO:0007669"/>
    <property type="project" value="TreeGrafter"/>
</dbReference>
<dbReference type="GO" id="GO:0043565">
    <property type="term" value="F:sequence-specific DNA binding"/>
    <property type="evidence" value="ECO:0007669"/>
    <property type="project" value="TreeGrafter"/>
</dbReference>
<proteinExistence type="inferred from homology"/>
<comment type="similarity">
    <text evidence="1">Belongs to the LysR transcriptional regulatory family.</text>
</comment>
<evidence type="ECO:0000313" key="7">
    <source>
        <dbReference type="Proteomes" id="UP000321548"/>
    </source>
</evidence>
<organism evidence="6 7">
    <name type="scientific">Zeimonas arvi</name>
    <dbReference type="NCBI Taxonomy" id="2498847"/>
    <lineage>
        <taxon>Bacteria</taxon>
        <taxon>Pseudomonadati</taxon>
        <taxon>Pseudomonadota</taxon>
        <taxon>Betaproteobacteria</taxon>
        <taxon>Burkholderiales</taxon>
        <taxon>Burkholderiaceae</taxon>
        <taxon>Zeimonas</taxon>
    </lineage>
</organism>
<reference evidence="6 7" key="1">
    <citation type="submission" date="2019-06" db="EMBL/GenBank/DDBJ databases">
        <title>Quisquiliibacterium sp. nov., isolated from a maize field.</title>
        <authorList>
            <person name="Lin S.-Y."/>
            <person name="Tsai C.-F."/>
            <person name="Young C.-C."/>
        </authorList>
    </citation>
    <scope>NUCLEOTIDE SEQUENCE [LARGE SCALE GENOMIC DNA]</scope>
    <source>
        <strain evidence="6 7">CC-CFT501</strain>
    </source>
</reference>
<dbReference type="GO" id="GO:0003700">
    <property type="term" value="F:DNA-binding transcription factor activity"/>
    <property type="evidence" value="ECO:0007669"/>
    <property type="project" value="InterPro"/>
</dbReference>
<accession>A0A5C8P3R6</accession>
<evidence type="ECO:0000256" key="3">
    <source>
        <dbReference type="ARBA" id="ARBA00023125"/>
    </source>
</evidence>
<dbReference type="Pfam" id="PF00126">
    <property type="entry name" value="HTH_1"/>
    <property type="match status" value="1"/>
</dbReference>
<feature type="domain" description="HTH lysR-type" evidence="5">
    <location>
        <begin position="21"/>
        <end position="78"/>
    </location>
</feature>
<evidence type="ECO:0000256" key="1">
    <source>
        <dbReference type="ARBA" id="ARBA00009437"/>
    </source>
</evidence>
<dbReference type="InterPro" id="IPR005119">
    <property type="entry name" value="LysR_subst-bd"/>
</dbReference>
<protein>
    <submittedName>
        <fullName evidence="6">LysR family transcriptional regulator</fullName>
    </submittedName>
</protein>
<keyword evidence="4" id="KW-0804">Transcription</keyword>
<dbReference type="PROSITE" id="PS50931">
    <property type="entry name" value="HTH_LYSR"/>
    <property type="match status" value="1"/>
</dbReference>
<dbReference type="InterPro" id="IPR036388">
    <property type="entry name" value="WH-like_DNA-bd_sf"/>
</dbReference>
<dbReference type="PANTHER" id="PTHR30537:SF3">
    <property type="entry name" value="TRANSCRIPTIONAL REGULATORY PROTEIN"/>
    <property type="match status" value="1"/>
</dbReference>
<evidence type="ECO:0000256" key="2">
    <source>
        <dbReference type="ARBA" id="ARBA00023015"/>
    </source>
</evidence>
<sequence length="316" mass="34573">MSVRGSRIAAPQDSSRRLRMVEWDDLRYFVSLGREGSTLAASRALGVDQSTVQRRVAALEKRLGRPLVARGQSGYRLTDFGRALLGPAQDVHAAVERFEQSVAEAVRGEAGVVRVTCPEPIVLRLQRAGLVDRFHARHPGLRIEFLVSDRYMDLMQGDADVALRSGDTDDGELVGRRIADSIWAVYGSRDYLAAHGRPARVEDLRQHALIGLDDSMSRHRAAAWLREIAPDAPLVARNGSVLGLLHSAKAGLGLAPLPVAIAEAEPDLERVLGPIPALRRIWRVLTPPHLRHEPRVAAFFDFVVAEAEALAPVLTG</sequence>
<dbReference type="InterPro" id="IPR036390">
    <property type="entry name" value="WH_DNA-bd_sf"/>
</dbReference>
<dbReference type="SUPFAM" id="SSF46785">
    <property type="entry name" value="Winged helix' DNA-binding domain"/>
    <property type="match status" value="1"/>
</dbReference>
<dbReference type="EMBL" id="VDUY01000001">
    <property type="protein sequence ID" value="TXL68306.1"/>
    <property type="molecule type" value="Genomic_DNA"/>
</dbReference>
<dbReference type="Gene3D" id="3.40.190.290">
    <property type="match status" value="1"/>
</dbReference>
<dbReference type="SUPFAM" id="SSF53850">
    <property type="entry name" value="Periplasmic binding protein-like II"/>
    <property type="match status" value="1"/>
</dbReference>
<name>A0A5C8P3R6_9BURK</name>
<dbReference type="AlphaFoldDB" id="A0A5C8P3R6"/>
<evidence type="ECO:0000259" key="5">
    <source>
        <dbReference type="PROSITE" id="PS50931"/>
    </source>
</evidence>
<dbReference type="Gene3D" id="1.10.10.10">
    <property type="entry name" value="Winged helix-like DNA-binding domain superfamily/Winged helix DNA-binding domain"/>
    <property type="match status" value="1"/>
</dbReference>
<evidence type="ECO:0000256" key="4">
    <source>
        <dbReference type="ARBA" id="ARBA00023163"/>
    </source>
</evidence>
<dbReference type="OrthoDB" id="8579932at2"/>
<keyword evidence="2" id="KW-0805">Transcription regulation</keyword>
<dbReference type="Pfam" id="PF03466">
    <property type="entry name" value="LysR_substrate"/>
    <property type="match status" value="1"/>
</dbReference>
<dbReference type="PANTHER" id="PTHR30537">
    <property type="entry name" value="HTH-TYPE TRANSCRIPTIONAL REGULATOR"/>
    <property type="match status" value="1"/>
</dbReference>
<evidence type="ECO:0000313" key="6">
    <source>
        <dbReference type="EMBL" id="TXL68306.1"/>
    </source>
</evidence>
<dbReference type="InterPro" id="IPR058163">
    <property type="entry name" value="LysR-type_TF_proteobact-type"/>
</dbReference>
<comment type="caution">
    <text evidence="6">The sequence shown here is derived from an EMBL/GenBank/DDBJ whole genome shotgun (WGS) entry which is preliminary data.</text>
</comment>
<keyword evidence="3" id="KW-0238">DNA-binding</keyword>
<keyword evidence="7" id="KW-1185">Reference proteome</keyword>
<dbReference type="Proteomes" id="UP000321548">
    <property type="component" value="Unassembled WGS sequence"/>
</dbReference>
<dbReference type="InterPro" id="IPR000847">
    <property type="entry name" value="LysR_HTH_N"/>
</dbReference>
<gene>
    <name evidence="6" type="ORF">FHP08_01040</name>
</gene>